<dbReference type="Gene3D" id="3.90.15.10">
    <property type="entry name" value="Topoisomerase I, Chain A, domain 3"/>
    <property type="match status" value="1"/>
</dbReference>
<dbReference type="Proteomes" id="UP001499967">
    <property type="component" value="Unassembled WGS sequence"/>
</dbReference>
<comment type="similarity">
    <text evidence="2">Belongs to the type IB topoisomerase family.</text>
</comment>
<evidence type="ECO:0000313" key="10">
    <source>
        <dbReference type="EMBL" id="GAA0924396.1"/>
    </source>
</evidence>
<proteinExistence type="inferred from homology"/>
<evidence type="ECO:0000256" key="1">
    <source>
        <dbReference type="ARBA" id="ARBA00000213"/>
    </source>
</evidence>
<dbReference type="InterPro" id="IPR013500">
    <property type="entry name" value="TopoI_cat_euk"/>
</dbReference>
<evidence type="ECO:0000256" key="6">
    <source>
        <dbReference type="ARBA" id="ARBA00023235"/>
    </source>
</evidence>
<organism evidence="10 11">
    <name type="scientific">Pseudonocardia zijingensis</name>
    <dbReference type="NCBI Taxonomy" id="153376"/>
    <lineage>
        <taxon>Bacteria</taxon>
        <taxon>Bacillati</taxon>
        <taxon>Actinomycetota</taxon>
        <taxon>Actinomycetes</taxon>
        <taxon>Pseudonocardiales</taxon>
        <taxon>Pseudonocardiaceae</taxon>
        <taxon>Pseudonocardia</taxon>
    </lineage>
</organism>
<dbReference type="PROSITE" id="PS52038">
    <property type="entry name" value="TOPO_IB_2"/>
    <property type="match status" value="1"/>
</dbReference>
<evidence type="ECO:0000313" key="11">
    <source>
        <dbReference type="Proteomes" id="UP001499967"/>
    </source>
</evidence>
<dbReference type="EC" id="5.6.2.1" evidence="3"/>
<accession>A0ABN1P8G8</accession>
<dbReference type="RefSeq" id="WP_343939162.1">
    <property type="nucleotide sequence ID" value="NZ_BAAAHP010000023.1"/>
</dbReference>
<keyword evidence="5" id="KW-0238">DNA-binding</keyword>
<dbReference type="InterPro" id="IPR035447">
    <property type="entry name" value="DNA_topo_I_N_sf"/>
</dbReference>
<dbReference type="InterPro" id="IPR001631">
    <property type="entry name" value="TopoI"/>
</dbReference>
<dbReference type="Pfam" id="PF01028">
    <property type="entry name" value="Topoisom_I"/>
    <property type="match status" value="1"/>
</dbReference>
<dbReference type="InterPro" id="IPR011010">
    <property type="entry name" value="DNA_brk_join_enz"/>
</dbReference>
<dbReference type="InterPro" id="IPR014711">
    <property type="entry name" value="TopoI_cat_a-hlx-sub_euk"/>
</dbReference>
<protein>
    <recommendedName>
        <fullName evidence="3">DNA topoisomerase</fullName>
        <ecNumber evidence="3">5.6.2.1</ecNumber>
    </recommendedName>
</protein>
<dbReference type="EMBL" id="BAAAHP010000023">
    <property type="protein sequence ID" value="GAA0924396.1"/>
    <property type="molecule type" value="Genomic_DNA"/>
</dbReference>
<evidence type="ECO:0000256" key="4">
    <source>
        <dbReference type="ARBA" id="ARBA00023029"/>
    </source>
</evidence>
<feature type="domain" description="DNA topoisomerase IB N-terminal" evidence="9">
    <location>
        <begin position="31"/>
        <end position="78"/>
    </location>
</feature>
<gene>
    <name evidence="10" type="ORF">GCM10009559_08850</name>
</gene>
<dbReference type="Pfam" id="PF21338">
    <property type="entry name" value="Top1B_N_bact"/>
    <property type="match status" value="1"/>
</dbReference>
<keyword evidence="4" id="KW-0799">Topoisomerase</keyword>
<evidence type="ECO:0000256" key="2">
    <source>
        <dbReference type="ARBA" id="ARBA00006645"/>
    </source>
</evidence>
<feature type="domain" description="DNA topoisomerase I catalytic core eukaryotic-type" evidence="8">
    <location>
        <begin position="90"/>
        <end position="302"/>
    </location>
</feature>
<evidence type="ECO:0000256" key="5">
    <source>
        <dbReference type="ARBA" id="ARBA00023125"/>
    </source>
</evidence>
<evidence type="ECO:0000256" key="3">
    <source>
        <dbReference type="ARBA" id="ARBA00012891"/>
    </source>
</evidence>
<dbReference type="PRINTS" id="PR00416">
    <property type="entry name" value="EUTPISMRASEI"/>
</dbReference>
<keyword evidence="11" id="KW-1185">Reference proteome</keyword>
<evidence type="ECO:0000259" key="8">
    <source>
        <dbReference type="Pfam" id="PF01028"/>
    </source>
</evidence>
<comment type="caution">
    <text evidence="10">The sequence shown here is derived from an EMBL/GenBank/DDBJ whole genome shotgun (WGS) entry which is preliminary data.</text>
</comment>
<dbReference type="Gene3D" id="3.30.66.10">
    <property type="entry name" value="DNA topoisomerase I domain"/>
    <property type="match status" value="1"/>
</dbReference>
<comment type="catalytic activity">
    <reaction evidence="1">
        <text>ATP-independent breakage of single-stranded DNA, followed by passage and rejoining.</text>
        <dbReference type="EC" id="5.6.2.1"/>
    </reaction>
</comment>
<feature type="region of interest" description="Disordered" evidence="7">
    <location>
        <begin position="1"/>
        <end position="24"/>
    </location>
</feature>
<dbReference type="SUPFAM" id="SSF56349">
    <property type="entry name" value="DNA breaking-rejoining enzymes"/>
    <property type="match status" value="1"/>
</dbReference>
<evidence type="ECO:0000259" key="9">
    <source>
        <dbReference type="Pfam" id="PF21338"/>
    </source>
</evidence>
<dbReference type="Gene3D" id="1.10.132.120">
    <property type="match status" value="1"/>
</dbReference>
<sequence length="356" mass="39680">MDDGATGPLPGGLVRSDPATPGLTRRRCGRGFRYLGPGGEPVPPEIAARVRSLVIPPAWEDVWICADETGHIQAVGTDAAGRRQYLYHEEWRRHRDERKHDRVLGLARRMRDVRTEVRRRMGLRGLGPERVLAGAVRLLDTGAFRSGGTEYAPGDEDDEGTFGLATLRREHVRLHRGEVLFTFVGKGEVAHRLALRDPAVHRLVGGLLRRRDDSDSLLGYRDRQGWHDVRAEDLNASVKELIGRRYTAKDLRTWNATVLAAVRLAVAAQDGVPRSARARKRVLTAAVRDVAEHLGNTPAVARGSYIDPRVLERFEDGRTVLPTLRRAGSPDLLDDARRAAFERAVVRLLRTPDDRA</sequence>
<evidence type="ECO:0000256" key="7">
    <source>
        <dbReference type="SAM" id="MobiDB-lite"/>
    </source>
</evidence>
<dbReference type="SUPFAM" id="SSF55869">
    <property type="entry name" value="DNA topoisomerase I domain"/>
    <property type="match status" value="1"/>
</dbReference>
<keyword evidence="6" id="KW-0413">Isomerase</keyword>
<name>A0ABN1P8G8_9PSEU</name>
<dbReference type="InterPro" id="IPR049331">
    <property type="entry name" value="Top1B_N_bact"/>
</dbReference>
<reference evidence="10 11" key="1">
    <citation type="journal article" date="2019" name="Int. J. Syst. Evol. Microbiol.">
        <title>The Global Catalogue of Microorganisms (GCM) 10K type strain sequencing project: providing services to taxonomists for standard genome sequencing and annotation.</title>
        <authorList>
            <consortium name="The Broad Institute Genomics Platform"/>
            <consortium name="The Broad Institute Genome Sequencing Center for Infectious Disease"/>
            <person name="Wu L."/>
            <person name="Ma J."/>
        </authorList>
    </citation>
    <scope>NUCLEOTIDE SEQUENCE [LARGE SCALE GENOMIC DNA]</scope>
    <source>
        <strain evidence="10 11">JCM 11117</strain>
    </source>
</reference>